<name>A0A2T0UAN8_9ACTN</name>
<keyword evidence="3" id="KW-1185">Reference proteome</keyword>
<evidence type="ECO:0000313" key="3">
    <source>
        <dbReference type="Proteomes" id="UP000238176"/>
    </source>
</evidence>
<comment type="caution">
    <text evidence="2">The sequence shown here is derived from an EMBL/GenBank/DDBJ whole genome shotgun (WGS) entry which is preliminary data.</text>
</comment>
<evidence type="ECO:0000313" key="2">
    <source>
        <dbReference type="EMBL" id="PRY55001.1"/>
    </source>
</evidence>
<dbReference type="AlphaFoldDB" id="A0A2T0UAN8"/>
<evidence type="ECO:0000256" key="1">
    <source>
        <dbReference type="SAM" id="MobiDB-lite"/>
    </source>
</evidence>
<accession>A0A2T0UAN8</accession>
<feature type="region of interest" description="Disordered" evidence="1">
    <location>
        <begin position="69"/>
        <end position="98"/>
    </location>
</feature>
<dbReference type="Proteomes" id="UP000238176">
    <property type="component" value="Unassembled WGS sequence"/>
</dbReference>
<proteinExistence type="predicted"/>
<dbReference type="EMBL" id="PVTJ01000013">
    <property type="protein sequence ID" value="PRY55001.1"/>
    <property type="molecule type" value="Genomic_DNA"/>
</dbReference>
<reference evidence="2 3" key="1">
    <citation type="submission" date="2018-03" db="EMBL/GenBank/DDBJ databases">
        <title>Genomic Encyclopedia of Type Strains, Phase III (KMG-III): the genomes of soil and plant-associated and newly described type strains.</title>
        <authorList>
            <person name="Whitman W."/>
        </authorList>
    </citation>
    <scope>NUCLEOTIDE SEQUENCE [LARGE SCALE GENOMIC DNA]</scope>
    <source>
        <strain evidence="2 3">CGMCC 4.7067</strain>
    </source>
</reference>
<sequence length="98" mass="10954">MGRAVTRDPELMAELVSKYMDEAMPDPDLYEYARARGVEVPADIDQRDKRSLFSVRFPPGSDVGVLEWDWWADEPEAPDSDTTRDDPTGSSPDPHASA</sequence>
<feature type="compositionally biased region" description="Acidic residues" evidence="1">
    <location>
        <begin position="70"/>
        <end position="79"/>
    </location>
</feature>
<organism evidence="2 3">
    <name type="scientific">Glycomyces artemisiae</name>
    <dbReference type="NCBI Taxonomy" id="1076443"/>
    <lineage>
        <taxon>Bacteria</taxon>
        <taxon>Bacillati</taxon>
        <taxon>Actinomycetota</taxon>
        <taxon>Actinomycetes</taxon>
        <taxon>Glycomycetales</taxon>
        <taxon>Glycomycetaceae</taxon>
        <taxon>Glycomyces</taxon>
    </lineage>
</organism>
<protein>
    <submittedName>
        <fullName evidence="2">Uncharacterized protein</fullName>
    </submittedName>
</protein>
<gene>
    <name evidence="2" type="ORF">B0I28_113111</name>
</gene>